<dbReference type="Gene3D" id="3.30.420.300">
    <property type="entry name" value="2-keto-3-deoxy-galactonokinase, substrate binding domain"/>
    <property type="match status" value="1"/>
</dbReference>
<dbReference type="Proteomes" id="UP000248975">
    <property type="component" value="Unassembled WGS sequence"/>
</dbReference>
<dbReference type="InterPro" id="IPR042257">
    <property type="entry name" value="DGOK_C"/>
</dbReference>
<accession>A0A2W5SNA9</accession>
<gene>
    <name evidence="1" type="ORF">DI533_10030</name>
</gene>
<dbReference type="CDD" id="cd24012">
    <property type="entry name" value="ASKHA_NBD_KDGal-kinase"/>
    <property type="match status" value="1"/>
</dbReference>
<evidence type="ECO:0000313" key="1">
    <source>
        <dbReference type="EMBL" id="PZR00836.1"/>
    </source>
</evidence>
<reference evidence="1 2" key="1">
    <citation type="submission" date="2017-08" db="EMBL/GenBank/DDBJ databases">
        <title>Infants hospitalized years apart are colonized by the same room-sourced microbial strains.</title>
        <authorList>
            <person name="Brooks B."/>
            <person name="Olm M.R."/>
            <person name="Firek B.A."/>
            <person name="Baker R."/>
            <person name="Thomas B.C."/>
            <person name="Morowitz M.J."/>
            <person name="Banfield J.F."/>
        </authorList>
    </citation>
    <scope>NUCLEOTIDE SEQUENCE [LARGE SCALE GENOMIC DNA]</scope>
    <source>
        <strain evidence="1">S2_003_000_R2_11</strain>
    </source>
</reference>
<proteinExistence type="predicted"/>
<keyword evidence="1" id="KW-0418">Kinase</keyword>
<comment type="caution">
    <text evidence="1">The sequence shown here is derived from an EMBL/GenBank/DDBJ whole genome shotgun (WGS) entry which is preliminary data.</text>
</comment>
<dbReference type="InterPro" id="IPR042258">
    <property type="entry name" value="DGOK_N"/>
</dbReference>
<protein>
    <submittedName>
        <fullName evidence="1">2-keto-3-deoxy-galactonokinase</fullName>
    </submittedName>
</protein>
<dbReference type="AlphaFoldDB" id="A0A2W5SNA9"/>
<sequence>MKPDWIAVDWGTSNLRAYAMKGDLCLAEAGSDQGMGQLSREAFEPALLHLLEPWLEAGHGTPVIACGMVGSRQGWREAPYRAVPCAPTDGGDLMEVPVDDPRISVHLVPGLKQVSPADVMRGEETQIAGALAILPGFDGVICLPGTHSKWTQVSAGEVVSFQTYMTGEMFALLSKQSVLRHGMTGDGWDAAAFDTAVSDALSRPERIAARLFALRAEGLLASLPPASAKARLSGMLIGLELAGARAYWLGQPIVMIGAEALSALYTRALAAQGASVRPLSGRDTVLAGLTAAWQGILEKNA</sequence>
<dbReference type="GO" id="GO:0034194">
    <property type="term" value="P:D-galactonate catabolic process"/>
    <property type="evidence" value="ECO:0007669"/>
    <property type="project" value="InterPro"/>
</dbReference>
<dbReference type="InterPro" id="IPR007729">
    <property type="entry name" value="DGOK"/>
</dbReference>
<dbReference type="Pfam" id="PF05035">
    <property type="entry name" value="DGOK"/>
    <property type="match status" value="1"/>
</dbReference>
<keyword evidence="1" id="KW-0808">Transferase</keyword>
<organism evidence="1 2">
    <name type="scientific">Cereibacter sphaeroides</name>
    <name type="common">Rhodobacter sphaeroides</name>
    <dbReference type="NCBI Taxonomy" id="1063"/>
    <lineage>
        <taxon>Bacteria</taxon>
        <taxon>Pseudomonadati</taxon>
        <taxon>Pseudomonadota</taxon>
        <taxon>Alphaproteobacteria</taxon>
        <taxon>Rhodobacterales</taxon>
        <taxon>Paracoccaceae</taxon>
        <taxon>Cereibacter</taxon>
    </lineage>
</organism>
<dbReference type="EMBL" id="QFQS01000001">
    <property type="protein sequence ID" value="PZR00836.1"/>
    <property type="molecule type" value="Genomic_DNA"/>
</dbReference>
<dbReference type="Gene3D" id="3.30.420.310">
    <property type="entry name" value="2-keto-3-deoxy-galactonokinase, C-terminal domain"/>
    <property type="match status" value="1"/>
</dbReference>
<name>A0A2W5SNA9_CERSP</name>
<evidence type="ECO:0000313" key="2">
    <source>
        <dbReference type="Proteomes" id="UP000248975"/>
    </source>
</evidence>
<dbReference type="GO" id="GO:0008671">
    <property type="term" value="F:2-dehydro-3-deoxygalactonokinase activity"/>
    <property type="evidence" value="ECO:0007669"/>
    <property type="project" value="InterPro"/>
</dbReference>